<protein>
    <submittedName>
        <fullName evidence="1">Uncharacterized protein</fullName>
    </submittedName>
</protein>
<proteinExistence type="predicted"/>
<dbReference type="EMBL" id="LR796715">
    <property type="protein sequence ID" value="CAB4161287.1"/>
    <property type="molecule type" value="Genomic_DNA"/>
</dbReference>
<accession>A0A6J5NQM3</accession>
<evidence type="ECO:0000313" key="1">
    <source>
        <dbReference type="EMBL" id="CAB4161287.1"/>
    </source>
</evidence>
<gene>
    <name evidence="1" type="ORF">UFOVP770_38</name>
</gene>
<sequence>MEILRFVILDEFDGKPIRAFSNRASAKWFLENRPDCKLHVLPKAKAVPMTELYEECLF</sequence>
<name>A0A6J5NQM3_9CAUD</name>
<reference evidence="1" key="1">
    <citation type="submission" date="2020-04" db="EMBL/GenBank/DDBJ databases">
        <authorList>
            <person name="Chiriac C."/>
            <person name="Salcher M."/>
            <person name="Ghai R."/>
            <person name="Kavagutti S V."/>
        </authorList>
    </citation>
    <scope>NUCLEOTIDE SEQUENCE</scope>
</reference>
<organism evidence="1">
    <name type="scientific">uncultured Caudovirales phage</name>
    <dbReference type="NCBI Taxonomy" id="2100421"/>
    <lineage>
        <taxon>Viruses</taxon>
        <taxon>Duplodnaviria</taxon>
        <taxon>Heunggongvirae</taxon>
        <taxon>Uroviricota</taxon>
        <taxon>Caudoviricetes</taxon>
        <taxon>Peduoviridae</taxon>
        <taxon>Maltschvirus</taxon>
        <taxon>Maltschvirus maltsch</taxon>
    </lineage>
</organism>